<accession>G8TEA3</accession>
<gene>
    <name evidence="4" type="ordered locus">Niako_1957</name>
</gene>
<dbReference type="eggNOG" id="COG2755">
    <property type="taxonomic scope" value="Bacteria"/>
</dbReference>
<dbReference type="HOGENOM" id="CLU_015150_3_0_10"/>
<dbReference type="PANTHER" id="PTHR22901:SF0">
    <property type="entry name" value="SIALATE O-ACETYLESTERASE"/>
    <property type="match status" value="1"/>
</dbReference>
<evidence type="ECO:0000313" key="5">
    <source>
        <dbReference type="Proteomes" id="UP000005438"/>
    </source>
</evidence>
<dbReference type="KEGG" id="nko:Niako_1957"/>
<dbReference type="Pfam" id="PF03629">
    <property type="entry name" value="SASA"/>
    <property type="match status" value="1"/>
</dbReference>
<evidence type="ECO:0000259" key="3">
    <source>
        <dbReference type="Pfam" id="PF03629"/>
    </source>
</evidence>
<dbReference type="InterPro" id="IPR039329">
    <property type="entry name" value="SIAE"/>
</dbReference>
<dbReference type="AlphaFoldDB" id="G8TEA3"/>
<dbReference type="PANTHER" id="PTHR22901">
    <property type="entry name" value="SIALATE O-ACETYLESTERASE"/>
    <property type="match status" value="1"/>
</dbReference>
<protein>
    <recommendedName>
        <fullName evidence="3">Sialate O-acetylesterase domain-containing protein</fullName>
    </recommendedName>
</protein>
<name>G8TEA3_NIAKG</name>
<dbReference type="GO" id="GO:0005975">
    <property type="term" value="P:carbohydrate metabolic process"/>
    <property type="evidence" value="ECO:0007669"/>
    <property type="project" value="TreeGrafter"/>
</dbReference>
<reference evidence="4 5" key="1">
    <citation type="submission" date="2011-12" db="EMBL/GenBank/DDBJ databases">
        <title>The complete genome of Niastella koreensis GR20-10.</title>
        <authorList>
            <consortium name="US DOE Joint Genome Institute (JGI-PGF)"/>
            <person name="Lucas S."/>
            <person name="Han J."/>
            <person name="Lapidus A."/>
            <person name="Bruce D."/>
            <person name="Goodwin L."/>
            <person name="Pitluck S."/>
            <person name="Peters L."/>
            <person name="Kyrpides N."/>
            <person name="Mavromatis K."/>
            <person name="Ivanova N."/>
            <person name="Mikhailova N."/>
            <person name="Davenport K."/>
            <person name="Saunders E."/>
            <person name="Detter J.C."/>
            <person name="Tapia R."/>
            <person name="Han C."/>
            <person name="Land M."/>
            <person name="Hauser L."/>
            <person name="Markowitz V."/>
            <person name="Cheng J.-F."/>
            <person name="Hugenholtz P."/>
            <person name="Woyke T."/>
            <person name="Wu D."/>
            <person name="Tindall B."/>
            <person name="Pomrenke H."/>
            <person name="Brambilla E."/>
            <person name="Klenk H.-P."/>
            <person name="Eisen J.A."/>
        </authorList>
    </citation>
    <scope>NUCLEOTIDE SEQUENCE [LARGE SCALE GENOMIC DNA]</scope>
    <source>
        <strain evidence="5">DSM 17620 / KACC 11465 / NBRC 106392 / GR20-10</strain>
    </source>
</reference>
<organism evidence="4 5">
    <name type="scientific">Niastella koreensis (strain DSM 17620 / KACC 11465 / NBRC 106392 / GR20-10)</name>
    <dbReference type="NCBI Taxonomy" id="700598"/>
    <lineage>
        <taxon>Bacteria</taxon>
        <taxon>Pseudomonadati</taxon>
        <taxon>Bacteroidota</taxon>
        <taxon>Chitinophagia</taxon>
        <taxon>Chitinophagales</taxon>
        <taxon>Chitinophagaceae</taxon>
        <taxon>Niastella</taxon>
    </lineage>
</organism>
<dbReference type="InterPro" id="IPR036514">
    <property type="entry name" value="SGNH_hydro_sf"/>
</dbReference>
<feature type="signal peptide" evidence="2">
    <location>
        <begin position="1"/>
        <end position="21"/>
    </location>
</feature>
<evidence type="ECO:0000256" key="1">
    <source>
        <dbReference type="ARBA" id="ARBA00022801"/>
    </source>
</evidence>
<dbReference type="Gene3D" id="3.40.50.1110">
    <property type="entry name" value="SGNH hydrolase"/>
    <property type="match status" value="1"/>
</dbReference>
<feature type="chain" id="PRO_5003517271" description="Sialate O-acetylesterase domain-containing protein" evidence="2">
    <location>
        <begin position="22"/>
        <end position="474"/>
    </location>
</feature>
<dbReference type="PATRIC" id="fig|700598.3.peg.2003"/>
<evidence type="ECO:0000313" key="4">
    <source>
        <dbReference type="EMBL" id="AEV98313.1"/>
    </source>
</evidence>
<dbReference type="EMBL" id="CP003178">
    <property type="protein sequence ID" value="AEV98313.1"/>
    <property type="molecule type" value="Genomic_DNA"/>
</dbReference>
<keyword evidence="2" id="KW-0732">Signal</keyword>
<keyword evidence="1" id="KW-0378">Hydrolase</keyword>
<evidence type="ECO:0000256" key="2">
    <source>
        <dbReference type="SAM" id="SignalP"/>
    </source>
</evidence>
<dbReference type="GO" id="GO:0001681">
    <property type="term" value="F:sialate O-acetylesterase activity"/>
    <property type="evidence" value="ECO:0007669"/>
    <property type="project" value="InterPro"/>
</dbReference>
<sequence length="474" mass="52919">MYALKHLFFCIASLIAISATGKPVLPLVFGDHMVLQREKPVPVYGKTTAGAPVKLIFGNQVKEGVAGADGSFQLLLDAMPANSNGQSLFVISGDTVEYKDVLVGEVWLCSGQSNMEYTTNRSAHWYNAKRSKGLDSIQVNQENNPAIRLFLVYRDLTKPSDRNKGWHKAENPWIGQFSAAGYYYARELQSRLHVPVGMIASSVPGSAIEPWLPARQAAQNKDSIEPAGKFFSGLIQPLAPYTIRGFLWYQGETNCMLNQRDEYTQNMKLLITSWRALWNNDSLPFYYVQIAPFKYSTSKGGKIPLNDRSIAFFHDAQDKVLGITRNTARIITTDLADNIDDIHPTYKWEIGKRLAWLALDHTYRVKQVSAGPRIDKVSFKDHQARVDFVDPRLGLEVHDGSKVTGFELAGADGKFYPATGVVKSKKYVQVSAPEVHDPVALRFAWKEDIQPNLFNKAGLPAEPYQTNSAVTVEK</sequence>
<dbReference type="InterPro" id="IPR005181">
    <property type="entry name" value="SASA"/>
</dbReference>
<dbReference type="SUPFAM" id="SSF52266">
    <property type="entry name" value="SGNH hydrolase"/>
    <property type="match status" value="1"/>
</dbReference>
<dbReference type="Proteomes" id="UP000005438">
    <property type="component" value="Chromosome"/>
</dbReference>
<proteinExistence type="predicted"/>
<feature type="domain" description="Sialate O-acetylesterase" evidence="3">
    <location>
        <begin position="105"/>
        <end position="355"/>
    </location>
</feature>
<dbReference type="STRING" id="700598.Niako_1957"/>